<feature type="domain" description="FAR1" evidence="1">
    <location>
        <begin position="28"/>
        <end position="103"/>
    </location>
</feature>
<dbReference type="Proteomes" id="UP001454036">
    <property type="component" value="Unassembled WGS sequence"/>
</dbReference>
<dbReference type="EMBL" id="BAABME010001901">
    <property type="protein sequence ID" value="GAA0152044.1"/>
    <property type="molecule type" value="Genomic_DNA"/>
</dbReference>
<keyword evidence="3" id="KW-1185">Reference proteome</keyword>
<protein>
    <recommendedName>
        <fullName evidence="1">FAR1 domain-containing protein</fullName>
    </recommendedName>
</protein>
<accession>A0AAV3PJY0</accession>
<reference evidence="2 3" key="1">
    <citation type="submission" date="2024-01" db="EMBL/GenBank/DDBJ databases">
        <title>The complete chloroplast genome sequence of Lithospermum erythrorhizon: insights into the phylogenetic relationship among Boraginaceae species and the maternal lineages of purple gromwells.</title>
        <authorList>
            <person name="Okada T."/>
            <person name="Watanabe K."/>
        </authorList>
    </citation>
    <scope>NUCLEOTIDE SEQUENCE [LARGE SCALE GENOMIC DNA]</scope>
</reference>
<sequence length="110" mass="12520">MSDRFVHHPDNDEAWGTLVFADENEAYEFYARYAINRGFGIGFGGCIKRTNKDSGAVYVHYVYIECHKQGVKNESKDVDVVVSHKRVEVRTGCQANVRLKIDKFLGGYVI</sequence>
<proteinExistence type="predicted"/>
<dbReference type="AlphaFoldDB" id="A0AAV3PJY0"/>
<gene>
    <name evidence="2" type="ORF">LIER_10625</name>
</gene>
<organism evidence="2 3">
    <name type="scientific">Lithospermum erythrorhizon</name>
    <name type="common">Purple gromwell</name>
    <name type="synonym">Lithospermum officinale var. erythrorhizon</name>
    <dbReference type="NCBI Taxonomy" id="34254"/>
    <lineage>
        <taxon>Eukaryota</taxon>
        <taxon>Viridiplantae</taxon>
        <taxon>Streptophyta</taxon>
        <taxon>Embryophyta</taxon>
        <taxon>Tracheophyta</taxon>
        <taxon>Spermatophyta</taxon>
        <taxon>Magnoliopsida</taxon>
        <taxon>eudicotyledons</taxon>
        <taxon>Gunneridae</taxon>
        <taxon>Pentapetalae</taxon>
        <taxon>asterids</taxon>
        <taxon>lamiids</taxon>
        <taxon>Boraginales</taxon>
        <taxon>Boraginaceae</taxon>
        <taxon>Boraginoideae</taxon>
        <taxon>Lithospermeae</taxon>
        <taxon>Lithospermum</taxon>
    </lineage>
</organism>
<comment type="caution">
    <text evidence="2">The sequence shown here is derived from an EMBL/GenBank/DDBJ whole genome shotgun (WGS) entry which is preliminary data.</text>
</comment>
<dbReference type="PANTHER" id="PTHR46328:SF30">
    <property type="entry name" value="OS04G0641500 PROTEIN"/>
    <property type="match status" value="1"/>
</dbReference>
<dbReference type="InterPro" id="IPR004330">
    <property type="entry name" value="FAR1_DNA_bnd_dom"/>
</dbReference>
<dbReference type="PANTHER" id="PTHR46328">
    <property type="entry name" value="FAR-RED IMPAIRED RESPONSIVE (FAR1) FAMILY PROTEIN-RELATED"/>
    <property type="match status" value="1"/>
</dbReference>
<evidence type="ECO:0000313" key="3">
    <source>
        <dbReference type="Proteomes" id="UP001454036"/>
    </source>
</evidence>
<name>A0AAV3PJY0_LITER</name>
<evidence type="ECO:0000313" key="2">
    <source>
        <dbReference type="EMBL" id="GAA0152044.1"/>
    </source>
</evidence>
<dbReference type="Pfam" id="PF03101">
    <property type="entry name" value="FAR1"/>
    <property type="match status" value="1"/>
</dbReference>
<evidence type="ECO:0000259" key="1">
    <source>
        <dbReference type="Pfam" id="PF03101"/>
    </source>
</evidence>